<dbReference type="NCBIfam" id="TIGR04256">
    <property type="entry name" value="GxxExxY"/>
    <property type="match status" value="1"/>
</dbReference>
<keyword evidence="2" id="KW-1185">Reference proteome</keyword>
<name>A0ABS0YBP9_9BACT</name>
<organism evidence="1 2">
    <name type="scientific">Geomonas anaerohicana</name>
    <dbReference type="NCBI Taxonomy" id="2798583"/>
    <lineage>
        <taxon>Bacteria</taxon>
        <taxon>Pseudomonadati</taxon>
        <taxon>Thermodesulfobacteriota</taxon>
        <taxon>Desulfuromonadia</taxon>
        <taxon>Geobacterales</taxon>
        <taxon>Geobacteraceae</taxon>
        <taxon>Geomonas</taxon>
    </lineage>
</organism>
<evidence type="ECO:0000313" key="1">
    <source>
        <dbReference type="EMBL" id="MBJ6749706.1"/>
    </source>
</evidence>
<dbReference type="Pfam" id="PF13366">
    <property type="entry name" value="PDDEXK_3"/>
    <property type="match status" value="1"/>
</dbReference>
<proteinExistence type="predicted"/>
<dbReference type="RefSeq" id="WP_199388227.1">
    <property type="nucleotide sequence ID" value="NZ_JAEMHL010000002.1"/>
</dbReference>
<accession>A0ABS0YBP9</accession>
<sequence>MIYEDVTGKILAACFDVSNELGNGFLESVYEKSLLIALEEAGLRAQRQVPLQVFYRNKNVGDFYADIVVEGMVLLELKAVKALAPEHVAQILNYLKATGIGIGLLINFGSPKSEYRRLGNRLCS</sequence>
<evidence type="ECO:0000313" key="2">
    <source>
        <dbReference type="Proteomes" id="UP000614714"/>
    </source>
</evidence>
<reference evidence="1 2" key="1">
    <citation type="submission" date="2020-12" db="EMBL/GenBank/DDBJ databases">
        <title>Geomonas sp. Red421, isolated from paddy soil.</title>
        <authorList>
            <person name="Xu Z."/>
            <person name="Zhang Z."/>
            <person name="Masuda Y."/>
            <person name="Itoh H."/>
            <person name="Senoo K."/>
        </authorList>
    </citation>
    <scope>NUCLEOTIDE SEQUENCE [LARGE SCALE GENOMIC DNA]</scope>
    <source>
        <strain evidence="1 2">Red421</strain>
    </source>
</reference>
<protein>
    <submittedName>
        <fullName evidence="1">GxxExxY protein</fullName>
    </submittedName>
</protein>
<dbReference type="Proteomes" id="UP000614714">
    <property type="component" value="Unassembled WGS sequence"/>
</dbReference>
<dbReference type="InterPro" id="IPR026350">
    <property type="entry name" value="GxxExxY"/>
</dbReference>
<dbReference type="EMBL" id="JAEMHL010000002">
    <property type="protein sequence ID" value="MBJ6749706.1"/>
    <property type="molecule type" value="Genomic_DNA"/>
</dbReference>
<gene>
    <name evidence="1" type="ORF">JFN91_05730</name>
</gene>
<comment type="caution">
    <text evidence="1">The sequence shown here is derived from an EMBL/GenBank/DDBJ whole genome shotgun (WGS) entry which is preliminary data.</text>
</comment>